<feature type="transmembrane region" description="Helical" evidence="1">
    <location>
        <begin position="35"/>
        <end position="54"/>
    </location>
</feature>
<keyword evidence="1" id="KW-1133">Transmembrane helix</keyword>
<evidence type="ECO:0000313" key="2">
    <source>
        <dbReference type="EMBL" id="JAE20856.1"/>
    </source>
</evidence>
<dbReference type="EMBL" id="GBRH01177040">
    <property type="protein sequence ID" value="JAE20856.1"/>
    <property type="molecule type" value="Transcribed_RNA"/>
</dbReference>
<protein>
    <submittedName>
        <fullName evidence="2">Uncharacterized protein</fullName>
    </submittedName>
</protein>
<sequence>MTIQFSIILSTQKNVLESEISFLHPNMCFKNMFELFLLPILFFNVGCWSDLFLVPISFMNIVHTYLCAHSHVGFSLALSDLQLSG</sequence>
<reference evidence="2" key="1">
    <citation type="submission" date="2014-09" db="EMBL/GenBank/DDBJ databases">
        <authorList>
            <person name="Magalhaes I.L.F."/>
            <person name="Oliveira U."/>
            <person name="Santos F.R."/>
            <person name="Vidigal T.H.D.A."/>
            <person name="Brescovit A.D."/>
            <person name="Santos A.J."/>
        </authorList>
    </citation>
    <scope>NUCLEOTIDE SEQUENCE</scope>
    <source>
        <tissue evidence="2">Shoot tissue taken approximately 20 cm above the soil surface</tissue>
    </source>
</reference>
<proteinExistence type="predicted"/>
<evidence type="ECO:0000256" key="1">
    <source>
        <dbReference type="SAM" id="Phobius"/>
    </source>
</evidence>
<reference evidence="2" key="2">
    <citation type="journal article" date="2015" name="Data Brief">
        <title>Shoot transcriptome of the giant reed, Arundo donax.</title>
        <authorList>
            <person name="Barrero R.A."/>
            <person name="Guerrero F.D."/>
            <person name="Moolhuijzen P."/>
            <person name="Goolsby J.A."/>
            <person name="Tidwell J."/>
            <person name="Bellgard S.E."/>
            <person name="Bellgard M.I."/>
        </authorList>
    </citation>
    <scope>NUCLEOTIDE SEQUENCE</scope>
    <source>
        <tissue evidence="2">Shoot tissue taken approximately 20 cm above the soil surface</tissue>
    </source>
</reference>
<keyword evidence="1" id="KW-0472">Membrane</keyword>
<keyword evidence="1" id="KW-0812">Transmembrane</keyword>
<name>A0A0A9GE75_ARUDO</name>
<accession>A0A0A9GE75</accession>
<dbReference type="AlphaFoldDB" id="A0A0A9GE75"/>
<organism evidence="2">
    <name type="scientific">Arundo donax</name>
    <name type="common">Giant reed</name>
    <name type="synonym">Donax arundinaceus</name>
    <dbReference type="NCBI Taxonomy" id="35708"/>
    <lineage>
        <taxon>Eukaryota</taxon>
        <taxon>Viridiplantae</taxon>
        <taxon>Streptophyta</taxon>
        <taxon>Embryophyta</taxon>
        <taxon>Tracheophyta</taxon>
        <taxon>Spermatophyta</taxon>
        <taxon>Magnoliopsida</taxon>
        <taxon>Liliopsida</taxon>
        <taxon>Poales</taxon>
        <taxon>Poaceae</taxon>
        <taxon>PACMAD clade</taxon>
        <taxon>Arundinoideae</taxon>
        <taxon>Arundineae</taxon>
        <taxon>Arundo</taxon>
    </lineage>
</organism>